<dbReference type="GO" id="GO:0003700">
    <property type="term" value="F:DNA-binding transcription factor activity"/>
    <property type="evidence" value="ECO:0007669"/>
    <property type="project" value="InterPro"/>
</dbReference>
<evidence type="ECO:0000256" key="3">
    <source>
        <dbReference type="ARBA" id="ARBA00023163"/>
    </source>
</evidence>
<evidence type="ECO:0000256" key="4">
    <source>
        <dbReference type="PROSITE-ProRule" id="PRU00169"/>
    </source>
</evidence>
<evidence type="ECO:0000256" key="1">
    <source>
        <dbReference type="ARBA" id="ARBA00023015"/>
    </source>
</evidence>
<accession>A0A947D281</accession>
<dbReference type="SUPFAM" id="SSF46689">
    <property type="entry name" value="Homeodomain-like"/>
    <property type="match status" value="2"/>
</dbReference>
<dbReference type="Gene3D" id="1.10.10.60">
    <property type="entry name" value="Homeodomain-like"/>
    <property type="match status" value="2"/>
</dbReference>
<feature type="domain" description="HTH araC/xylS-type" evidence="6">
    <location>
        <begin position="170"/>
        <end position="268"/>
    </location>
</feature>
<keyword evidence="3" id="KW-0804">Transcription</keyword>
<evidence type="ECO:0000259" key="6">
    <source>
        <dbReference type="PROSITE" id="PS01124"/>
    </source>
</evidence>
<reference evidence="8" key="1">
    <citation type="journal article" date="2021" name="Microbiology">
        <title>Metagenomic Analysis of the Microbial Community in the Underground Coal Fire Area (Kemerovo Region, Russia) Revealed Predominance of Thermophilic Members of the Phyla Deinococcus-thermus, Aquificae, and Firmicutes.</title>
        <authorList>
            <person name="Kadnikov V."/>
            <person name="Mardanov A.V."/>
            <person name="Beletsky A.V."/>
            <person name="Karnachuk O.V."/>
            <person name="Ravin N.V."/>
        </authorList>
    </citation>
    <scope>NUCLEOTIDE SEQUENCE</scope>
    <source>
        <strain evidence="8">RBS10-49</strain>
    </source>
</reference>
<name>A0A947D281_HYDSH</name>
<dbReference type="Pfam" id="PF00072">
    <property type="entry name" value="Response_reg"/>
    <property type="match status" value="1"/>
</dbReference>
<feature type="domain" description="Response regulatory" evidence="7">
    <location>
        <begin position="5"/>
        <end position="122"/>
    </location>
</feature>
<dbReference type="PROSITE" id="PS50110">
    <property type="entry name" value="RESPONSE_REGULATORY"/>
    <property type="match status" value="1"/>
</dbReference>
<dbReference type="Proteomes" id="UP000748108">
    <property type="component" value="Unassembled WGS sequence"/>
</dbReference>
<dbReference type="SMART" id="SM00448">
    <property type="entry name" value="REC"/>
    <property type="match status" value="1"/>
</dbReference>
<feature type="modified residue" description="4-aspartylphosphate" evidence="4">
    <location>
        <position position="57"/>
    </location>
</feature>
<dbReference type="SMART" id="SM00342">
    <property type="entry name" value="HTH_ARAC"/>
    <property type="match status" value="1"/>
</dbReference>
<feature type="region of interest" description="Disordered" evidence="5">
    <location>
        <begin position="260"/>
        <end position="281"/>
    </location>
</feature>
<dbReference type="GO" id="GO:0043565">
    <property type="term" value="F:sequence-specific DNA binding"/>
    <property type="evidence" value="ECO:0007669"/>
    <property type="project" value="InterPro"/>
</dbReference>
<evidence type="ECO:0000313" key="9">
    <source>
        <dbReference type="Proteomes" id="UP000748108"/>
    </source>
</evidence>
<comment type="caution">
    <text evidence="8">The sequence shown here is derived from an EMBL/GenBank/DDBJ whole genome shotgun (WGS) entry which is preliminary data.</text>
</comment>
<keyword evidence="2" id="KW-0238">DNA-binding</keyword>
<evidence type="ECO:0000256" key="2">
    <source>
        <dbReference type="ARBA" id="ARBA00023125"/>
    </source>
</evidence>
<dbReference type="CDD" id="cd17536">
    <property type="entry name" value="REC_YesN-like"/>
    <property type="match status" value="1"/>
</dbReference>
<dbReference type="SUPFAM" id="SSF52172">
    <property type="entry name" value="CheY-like"/>
    <property type="match status" value="1"/>
</dbReference>
<dbReference type="Gene3D" id="3.40.50.2300">
    <property type="match status" value="1"/>
</dbReference>
<keyword evidence="4" id="KW-0597">Phosphoprotein</keyword>
<dbReference type="InterPro" id="IPR018060">
    <property type="entry name" value="HTH_AraC"/>
</dbReference>
<protein>
    <submittedName>
        <fullName evidence="8">Response regulator</fullName>
    </submittedName>
</protein>
<dbReference type="AlphaFoldDB" id="A0A947D281"/>
<gene>
    <name evidence="8" type="ORF">KM312_08930</name>
</gene>
<evidence type="ECO:0000256" key="5">
    <source>
        <dbReference type="SAM" id="MobiDB-lite"/>
    </source>
</evidence>
<proteinExistence type="predicted"/>
<keyword evidence="1" id="KW-0805">Transcription regulation</keyword>
<dbReference type="InterPro" id="IPR001789">
    <property type="entry name" value="Sig_transdc_resp-reg_receiver"/>
</dbReference>
<dbReference type="EMBL" id="JAHHQF010000070">
    <property type="protein sequence ID" value="MBT9282746.1"/>
    <property type="molecule type" value="Genomic_DNA"/>
</dbReference>
<sequence length="281" mass="32038">MQRLRIAIVDDEPIERKALRTIIERSLPTLEVIGEAEDGATAIKLADRLQPDLMTVDVKMPGMDGLTAIRQIRARHPHIQFIIVSAYDTFAYAQQAIQLGVKDYLLKPSRRQVILEVLSRVAEEILLKKQEEKRLRWLEAEWRRMAELLKTDRLSPPAGGPSSEFNDPFRSAVALIEEQYAKPLSLTQVARAVGVNPFTLSRLFKLRTGLTFVEYLTHRRISEAKRLLMETDLPMKTIALSVGFRDPNYMSRVFRRVTGHPPSAYRSRPMTPEAPADPQPD</sequence>
<evidence type="ECO:0000259" key="7">
    <source>
        <dbReference type="PROSITE" id="PS50110"/>
    </source>
</evidence>
<dbReference type="Pfam" id="PF12833">
    <property type="entry name" value="HTH_18"/>
    <property type="match status" value="1"/>
</dbReference>
<dbReference type="GO" id="GO:0000160">
    <property type="term" value="P:phosphorelay signal transduction system"/>
    <property type="evidence" value="ECO:0007669"/>
    <property type="project" value="InterPro"/>
</dbReference>
<dbReference type="PROSITE" id="PS01124">
    <property type="entry name" value="HTH_ARAC_FAMILY_2"/>
    <property type="match status" value="1"/>
</dbReference>
<evidence type="ECO:0000313" key="8">
    <source>
        <dbReference type="EMBL" id="MBT9282746.1"/>
    </source>
</evidence>
<organism evidence="8 9">
    <name type="scientific">Hydrogenibacillus schlegelii</name>
    <name type="common">Bacillus schlegelii</name>
    <dbReference type="NCBI Taxonomy" id="1484"/>
    <lineage>
        <taxon>Bacteria</taxon>
        <taxon>Bacillati</taxon>
        <taxon>Bacillota</taxon>
        <taxon>Bacilli</taxon>
        <taxon>Bacillales</taxon>
        <taxon>Bacillales Family X. Incertae Sedis</taxon>
        <taxon>Hydrogenibacillus</taxon>
    </lineage>
</organism>
<dbReference type="InterPro" id="IPR011006">
    <property type="entry name" value="CheY-like_superfamily"/>
</dbReference>
<dbReference type="InterPro" id="IPR009057">
    <property type="entry name" value="Homeodomain-like_sf"/>
</dbReference>
<dbReference type="PANTHER" id="PTHR43280:SF2">
    <property type="entry name" value="HTH-TYPE TRANSCRIPTIONAL REGULATOR EXSA"/>
    <property type="match status" value="1"/>
</dbReference>
<dbReference type="PANTHER" id="PTHR43280">
    <property type="entry name" value="ARAC-FAMILY TRANSCRIPTIONAL REGULATOR"/>
    <property type="match status" value="1"/>
</dbReference>